<evidence type="ECO:0000256" key="1">
    <source>
        <dbReference type="ARBA" id="ARBA00001946"/>
    </source>
</evidence>
<protein>
    <submittedName>
        <fullName evidence="6">ADP-ribose pyrophosphatase YjhB, NUDIX family</fullName>
    </submittedName>
</protein>
<dbReference type="InterPro" id="IPR020084">
    <property type="entry name" value="NUDIX_hydrolase_CS"/>
</dbReference>
<evidence type="ECO:0000313" key="6">
    <source>
        <dbReference type="EMBL" id="SCG37933.1"/>
    </source>
</evidence>
<dbReference type="PANTHER" id="PTHR43046:SF2">
    <property type="entry name" value="8-OXO-DGTP DIPHOSPHATASE-RELATED"/>
    <property type="match status" value="1"/>
</dbReference>
<comment type="similarity">
    <text evidence="2 4">Belongs to the Nudix hydrolase family.</text>
</comment>
<dbReference type="Proteomes" id="UP000198210">
    <property type="component" value="Chromosome I"/>
</dbReference>
<organism evidence="6 7">
    <name type="scientific">Micromonospora siamensis</name>
    <dbReference type="NCBI Taxonomy" id="299152"/>
    <lineage>
        <taxon>Bacteria</taxon>
        <taxon>Bacillati</taxon>
        <taxon>Actinomycetota</taxon>
        <taxon>Actinomycetes</taxon>
        <taxon>Micromonosporales</taxon>
        <taxon>Micromonosporaceae</taxon>
        <taxon>Micromonospora</taxon>
    </lineage>
</organism>
<dbReference type="GO" id="GO:0016787">
    <property type="term" value="F:hydrolase activity"/>
    <property type="evidence" value="ECO:0007669"/>
    <property type="project" value="UniProtKB-KW"/>
</dbReference>
<dbReference type="InterPro" id="IPR020476">
    <property type="entry name" value="Nudix_hydrolase"/>
</dbReference>
<sequence>MTQPRHSVSVAAVIPDDQGRVLVIQRRDNGAWQLPGGVLELDEPIEDGMRREVEEETGVRVEPVRLTGVYKNMKLGVVALVFRAQLVDGTPHPTEESAAVDWWTSERVRAEMNETFAVRILDALDADAPPAIRHHDGVRLLNPTGSR</sequence>
<dbReference type="PANTHER" id="PTHR43046">
    <property type="entry name" value="GDP-MANNOSE MANNOSYL HYDROLASE"/>
    <property type="match status" value="1"/>
</dbReference>
<dbReference type="Pfam" id="PF00293">
    <property type="entry name" value="NUDIX"/>
    <property type="match status" value="1"/>
</dbReference>
<dbReference type="PROSITE" id="PS00893">
    <property type="entry name" value="NUDIX_BOX"/>
    <property type="match status" value="1"/>
</dbReference>
<reference evidence="6 7" key="1">
    <citation type="submission" date="2016-06" db="EMBL/GenBank/DDBJ databases">
        <authorList>
            <person name="Kjaerup R.B."/>
            <person name="Dalgaard T.S."/>
            <person name="Juul-Madsen H.R."/>
        </authorList>
    </citation>
    <scope>NUCLEOTIDE SEQUENCE [LARGE SCALE GENOMIC DNA]</scope>
    <source>
        <strain evidence="6 7">DSM 45097</strain>
    </source>
</reference>
<evidence type="ECO:0000256" key="2">
    <source>
        <dbReference type="ARBA" id="ARBA00005582"/>
    </source>
</evidence>
<dbReference type="CDD" id="cd02883">
    <property type="entry name" value="NUDIX_Hydrolase"/>
    <property type="match status" value="1"/>
</dbReference>
<proteinExistence type="inferred from homology"/>
<evidence type="ECO:0000313" key="7">
    <source>
        <dbReference type="Proteomes" id="UP000198210"/>
    </source>
</evidence>
<accession>A0A1C5GW48</accession>
<dbReference type="RefSeq" id="WP_197697691.1">
    <property type="nucleotide sequence ID" value="NZ_JBHLYF010000026.1"/>
</dbReference>
<evidence type="ECO:0000256" key="4">
    <source>
        <dbReference type="RuleBase" id="RU003476"/>
    </source>
</evidence>
<name>A0A1C5GW48_9ACTN</name>
<gene>
    <name evidence="6" type="ORF">GA0074704_0595</name>
</gene>
<dbReference type="InterPro" id="IPR000086">
    <property type="entry name" value="NUDIX_hydrolase_dom"/>
</dbReference>
<evidence type="ECO:0000256" key="3">
    <source>
        <dbReference type="ARBA" id="ARBA00022801"/>
    </source>
</evidence>
<comment type="cofactor">
    <cofactor evidence="1">
        <name>Mg(2+)</name>
        <dbReference type="ChEBI" id="CHEBI:18420"/>
    </cofactor>
</comment>
<dbReference type="EMBL" id="LT607751">
    <property type="protein sequence ID" value="SCG37933.1"/>
    <property type="molecule type" value="Genomic_DNA"/>
</dbReference>
<dbReference type="PROSITE" id="PS51462">
    <property type="entry name" value="NUDIX"/>
    <property type="match status" value="1"/>
</dbReference>
<dbReference type="PRINTS" id="PR00502">
    <property type="entry name" value="NUDIXFAMILY"/>
</dbReference>
<keyword evidence="7" id="KW-1185">Reference proteome</keyword>
<dbReference type="Gene3D" id="3.90.79.10">
    <property type="entry name" value="Nucleoside Triphosphate Pyrophosphohydrolase"/>
    <property type="match status" value="1"/>
</dbReference>
<keyword evidence="3 4" id="KW-0378">Hydrolase</keyword>
<evidence type="ECO:0000259" key="5">
    <source>
        <dbReference type="PROSITE" id="PS51462"/>
    </source>
</evidence>
<dbReference type="SUPFAM" id="SSF55811">
    <property type="entry name" value="Nudix"/>
    <property type="match status" value="1"/>
</dbReference>
<feature type="domain" description="Nudix hydrolase" evidence="5">
    <location>
        <begin position="4"/>
        <end position="125"/>
    </location>
</feature>
<dbReference type="AlphaFoldDB" id="A0A1C5GW48"/>
<dbReference type="InterPro" id="IPR015797">
    <property type="entry name" value="NUDIX_hydrolase-like_dom_sf"/>
</dbReference>